<dbReference type="AlphaFoldDB" id="A0A1I1MST8"/>
<keyword evidence="2" id="KW-1185">Reference proteome</keyword>
<dbReference type="OrthoDB" id="1404627at2"/>
<dbReference type="EMBL" id="FOKV01000011">
    <property type="protein sequence ID" value="SFC88186.1"/>
    <property type="molecule type" value="Genomic_DNA"/>
</dbReference>
<dbReference type="STRING" id="1334022.SAMN04487907_11125"/>
<evidence type="ECO:0000313" key="2">
    <source>
        <dbReference type="Proteomes" id="UP000199438"/>
    </source>
</evidence>
<proteinExistence type="predicted"/>
<accession>A0A1I1MST8</accession>
<sequence length="344" mass="39956">MYITISAQKTNAGFPKSSGSFVKYLEKENEGLQPDEMEYFFDQSQDRIQPEQVIQEIDHNTAKLKQKEPKFYSITLNPSERELKAIKDAPQALREFTREAMKDYAKAFHREIDGRPVKVDDIKYYAKIERHRSFKGHDLQIRENQSFATKILALKNEIRNIEQGRQTGNIKALNKQIIKLEQKAPHQLRGQRIVRGMEKPGFQSHIHIVVSRKDRSNRYSLSPGSKHRASEVELHGKSIKRGFDRNQFFNNAEKSFDRLFNYQRNFAEAYQSRKLLLKEPKSYFLSLQKLPIKEQKLAFSLLQKAGINAPKLHIPKNNLELTLKAIHQLKRGVKRAIEAGSIGI</sequence>
<evidence type="ECO:0000313" key="1">
    <source>
        <dbReference type="EMBL" id="SFC88186.1"/>
    </source>
</evidence>
<gene>
    <name evidence="1" type="ORF">SAMN04487907_11125</name>
</gene>
<dbReference type="InterPro" id="IPR048098">
    <property type="entry name" value="MobB"/>
</dbReference>
<organism evidence="1 2">
    <name type="scientific">Zunongwangia mangrovi</name>
    <dbReference type="NCBI Taxonomy" id="1334022"/>
    <lineage>
        <taxon>Bacteria</taxon>
        <taxon>Pseudomonadati</taxon>
        <taxon>Bacteroidota</taxon>
        <taxon>Flavobacteriia</taxon>
        <taxon>Flavobacteriales</taxon>
        <taxon>Flavobacteriaceae</taxon>
        <taxon>Zunongwangia</taxon>
    </lineage>
</organism>
<dbReference type="RefSeq" id="WP_092544804.1">
    <property type="nucleotide sequence ID" value="NZ_FOKV01000011.1"/>
</dbReference>
<evidence type="ECO:0008006" key="3">
    <source>
        <dbReference type="Google" id="ProtNLM"/>
    </source>
</evidence>
<reference evidence="2" key="1">
    <citation type="submission" date="2016-10" db="EMBL/GenBank/DDBJ databases">
        <authorList>
            <person name="Varghese N."/>
            <person name="Submissions S."/>
        </authorList>
    </citation>
    <scope>NUCLEOTIDE SEQUENCE [LARGE SCALE GENOMIC DNA]</scope>
    <source>
        <strain evidence="2">DSM 24499</strain>
    </source>
</reference>
<dbReference type="Pfam" id="PF18976">
    <property type="entry name" value="DUF5712"/>
    <property type="match status" value="1"/>
</dbReference>
<dbReference type="Proteomes" id="UP000199438">
    <property type="component" value="Unassembled WGS sequence"/>
</dbReference>
<protein>
    <recommendedName>
        <fullName evidence="3">Mobilization protein</fullName>
    </recommendedName>
</protein>
<dbReference type="NCBIfam" id="NF041495">
    <property type="entry name" value="MobB_relaxase"/>
    <property type="match status" value="1"/>
</dbReference>
<name>A0A1I1MST8_9FLAO</name>
<dbReference type="InterPro" id="IPR043766">
    <property type="entry name" value="BfmA-like"/>
</dbReference>